<protein>
    <submittedName>
        <fullName evidence="1">Uncharacterized protein</fullName>
    </submittedName>
</protein>
<sequence length="161" mass="18535">MLSTAENSAVHREKAHCFWYKEEREDLLRSTRIKVARLNKPCGRTTGKKAAAGSMNNRLTIVKVNSSLENRKPFYQGYARTNSTEDRAIDGARRRRHLLRSCLRCSSRCPRVRSAVSLPLVRSDRTFSFLLFPLTAEHASFRHAYSVIHSRCIPVLTFKMH</sequence>
<dbReference type="Proteomes" id="UP001430953">
    <property type="component" value="Unassembled WGS sequence"/>
</dbReference>
<keyword evidence="2" id="KW-1185">Reference proteome</keyword>
<comment type="caution">
    <text evidence="1">The sequence shown here is derived from an EMBL/GenBank/DDBJ whole genome shotgun (WGS) entry which is preliminary data.</text>
</comment>
<evidence type="ECO:0000313" key="1">
    <source>
        <dbReference type="EMBL" id="KAL0113524.1"/>
    </source>
</evidence>
<reference evidence="1 2" key="1">
    <citation type="submission" date="2023-03" db="EMBL/GenBank/DDBJ databases">
        <title>High recombination rates correlate with genetic variation in Cardiocondyla obscurior ants.</title>
        <authorList>
            <person name="Errbii M."/>
        </authorList>
    </citation>
    <scope>NUCLEOTIDE SEQUENCE [LARGE SCALE GENOMIC DNA]</scope>
    <source>
        <strain evidence="1">Alpha-2009</strain>
        <tissue evidence="1">Whole body</tissue>
    </source>
</reference>
<organism evidence="1 2">
    <name type="scientific">Cardiocondyla obscurior</name>
    <dbReference type="NCBI Taxonomy" id="286306"/>
    <lineage>
        <taxon>Eukaryota</taxon>
        <taxon>Metazoa</taxon>
        <taxon>Ecdysozoa</taxon>
        <taxon>Arthropoda</taxon>
        <taxon>Hexapoda</taxon>
        <taxon>Insecta</taxon>
        <taxon>Pterygota</taxon>
        <taxon>Neoptera</taxon>
        <taxon>Endopterygota</taxon>
        <taxon>Hymenoptera</taxon>
        <taxon>Apocrita</taxon>
        <taxon>Aculeata</taxon>
        <taxon>Formicoidea</taxon>
        <taxon>Formicidae</taxon>
        <taxon>Myrmicinae</taxon>
        <taxon>Cardiocondyla</taxon>
    </lineage>
</organism>
<accession>A0AAW2FEX8</accession>
<dbReference type="EMBL" id="JADYXP020000012">
    <property type="protein sequence ID" value="KAL0113524.1"/>
    <property type="molecule type" value="Genomic_DNA"/>
</dbReference>
<name>A0AAW2FEX8_9HYME</name>
<proteinExistence type="predicted"/>
<evidence type="ECO:0000313" key="2">
    <source>
        <dbReference type="Proteomes" id="UP001430953"/>
    </source>
</evidence>
<dbReference type="AlphaFoldDB" id="A0AAW2FEX8"/>
<gene>
    <name evidence="1" type="ORF">PUN28_012585</name>
</gene>